<dbReference type="AlphaFoldDB" id="A0A4R5YLB4"/>
<sequence length="377" mass="40731">MKIAHVVTYVSPDGAFGGPVRVALGQAAELASRGHDVTVFAASPDKAPKVVEQDGYRLLLFPARRVHRRLGFAGMRADGLTRALRASLPALDLVHVHLARDLVTLPAARVVRKAGVRLVVQPHGMIDRSQNPLAIPIDRWETKPSLSAAAAVLTLTAQEKADIRSIVPEAEVRSIGNGIKVGVVPPYEGREGGIVFLARLHPRKRPLVFVEAAVDVLERHPDERFILAGPDEGEGEKVAQMIEQAGLGDRITWVGPIEPGQTDALLRNAKAFVLPSFGEVFPMTVLESFSAGTPVITTSSLGIADRCKHYSAAIVTDGSVTAIAEAIELVLSSTEQVVALREGARRFIESDLSIESVVDRLLEIYESRDEQREKINA</sequence>
<evidence type="ECO:0000259" key="4">
    <source>
        <dbReference type="Pfam" id="PF13579"/>
    </source>
</evidence>
<dbReference type="Pfam" id="PF00534">
    <property type="entry name" value="Glycos_transf_1"/>
    <property type="match status" value="1"/>
</dbReference>
<dbReference type="InterPro" id="IPR001296">
    <property type="entry name" value="Glyco_trans_1"/>
</dbReference>
<dbReference type="RefSeq" id="WP_133399271.1">
    <property type="nucleotide sequence ID" value="NZ_SMZX01000001.1"/>
</dbReference>
<dbReference type="PANTHER" id="PTHR12526">
    <property type="entry name" value="GLYCOSYLTRANSFERASE"/>
    <property type="match status" value="1"/>
</dbReference>
<feature type="domain" description="Glycosyl transferase family 1" evidence="3">
    <location>
        <begin position="194"/>
        <end position="346"/>
    </location>
</feature>
<dbReference type="EMBL" id="SMZX01000001">
    <property type="protein sequence ID" value="TDL46285.1"/>
    <property type="molecule type" value="Genomic_DNA"/>
</dbReference>
<dbReference type="Gene3D" id="3.40.50.2000">
    <property type="entry name" value="Glycogen Phosphorylase B"/>
    <property type="match status" value="2"/>
</dbReference>
<gene>
    <name evidence="5" type="ORF">E2R54_07650</name>
</gene>
<feature type="domain" description="Glycosyltransferase subfamily 4-like N-terminal" evidence="4">
    <location>
        <begin position="17"/>
        <end position="178"/>
    </location>
</feature>
<name>A0A4R5YLB4_9MICO</name>
<evidence type="ECO:0000313" key="6">
    <source>
        <dbReference type="Proteomes" id="UP000295633"/>
    </source>
</evidence>
<dbReference type="Pfam" id="PF13579">
    <property type="entry name" value="Glyco_trans_4_4"/>
    <property type="match status" value="1"/>
</dbReference>
<protein>
    <submittedName>
        <fullName evidence="5">Glycosyltransferase</fullName>
    </submittedName>
</protein>
<keyword evidence="2 5" id="KW-0808">Transferase</keyword>
<dbReference type="GO" id="GO:0016757">
    <property type="term" value="F:glycosyltransferase activity"/>
    <property type="evidence" value="ECO:0007669"/>
    <property type="project" value="UniProtKB-KW"/>
</dbReference>
<evidence type="ECO:0000256" key="2">
    <source>
        <dbReference type="ARBA" id="ARBA00022679"/>
    </source>
</evidence>
<organism evidence="5 6">
    <name type="scientific">Microbacterium oleivorans</name>
    <dbReference type="NCBI Taxonomy" id="273677"/>
    <lineage>
        <taxon>Bacteria</taxon>
        <taxon>Bacillati</taxon>
        <taxon>Actinomycetota</taxon>
        <taxon>Actinomycetes</taxon>
        <taxon>Micrococcales</taxon>
        <taxon>Microbacteriaceae</taxon>
        <taxon>Microbacterium</taxon>
    </lineage>
</organism>
<dbReference type="Proteomes" id="UP000295633">
    <property type="component" value="Unassembled WGS sequence"/>
</dbReference>
<evidence type="ECO:0000259" key="3">
    <source>
        <dbReference type="Pfam" id="PF00534"/>
    </source>
</evidence>
<proteinExistence type="predicted"/>
<dbReference type="SUPFAM" id="SSF53756">
    <property type="entry name" value="UDP-Glycosyltransferase/glycogen phosphorylase"/>
    <property type="match status" value="1"/>
</dbReference>
<keyword evidence="1" id="KW-0328">Glycosyltransferase</keyword>
<accession>A0A4R5YLB4</accession>
<reference evidence="5 6" key="1">
    <citation type="submission" date="2019-03" db="EMBL/GenBank/DDBJ databases">
        <title>Genome Sequencing and Assembly of Various Microbes Isolated from Partially Reclaimed Soil and Acid Mine Drainage (AMD) Site.</title>
        <authorList>
            <person name="Steinbock B."/>
            <person name="Bechtold R."/>
            <person name="Sevigny J.L."/>
            <person name="Thomas D."/>
            <person name="Cuthill L.R."/>
            <person name="Aveiro Johannsen E.J."/>
            <person name="Thomas K."/>
            <person name="Ghosh A."/>
        </authorList>
    </citation>
    <scope>NUCLEOTIDE SEQUENCE [LARGE SCALE GENOMIC DNA]</scope>
    <source>
        <strain evidence="5 6">F-B2</strain>
    </source>
</reference>
<evidence type="ECO:0000256" key="1">
    <source>
        <dbReference type="ARBA" id="ARBA00022676"/>
    </source>
</evidence>
<evidence type="ECO:0000313" key="5">
    <source>
        <dbReference type="EMBL" id="TDL46285.1"/>
    </source>
</evidence>
<dbReference type="InterPro" id="IPR028098">
    <property type="entry name" value="Glyco_trans_4-like_N"/>
</dbReference>
<comment type="caution">
    <text evidence="5">The sequence shown here is derived from an EMBL/GenBank/DDBJ whole genome shotgun (WGS) entry which is preliminary data.</text>
</comment>